<sequence>MASDKVDFYISHVHLKAKRSVAVVLEPVPASAYLASTHDVLERGVDEEIAVFNRNFPRGSEWQDDLISLSGQYEGHLQSHRSRCNLEGFDNSQRKPFYRYDRCRSTDLHGIRMFDDLREPIVRIRPLDEFLLAFDKFTDSLLTGLDWRNVGAAGGSMLACLTEPEFGPLLANSDVDLFIWGLSPTEAHDKLEDIIRIIRANAVNSASSYLLERTAGAVTFIPRSSERGRKIQIVLRIYANPAAVLASFDIDPATIFFDGAQVWLSLRAVRAFRTGFTTTTGSISSSFGARIVKYATRGYGLLVQPEHTDPDQDGVLKDLELVSERLQTEVADRFLRLPWSGMLNFQKVFFAVKEQTRNNWTHSFSALSYLAALWNLAYKTGRIGDLMAEIGLCAASHIYGTYEG</sequence>
<reference evidence="1" key="1">
    <citation type="submission" date="2016-04" db="EMBL/GenBank/DDBJ databases">
        <authorList>
            <person name="Nguyen H.D."/>
            <person name="Samba Siva P."/>
            <person name="Cullis J."/>
            <person name="Levesque C.A."/>
            <person name="Hambleton S."/>
        </authorList>
    </citation>
    <scope>NUCLEOTIDE SEQUENCE</scope>
    <source>
        <strain evidence="1">DAOMC 236416</strain>
    </source>
</reference>
<dbReference type="InterPro" id="IPR053354">
    <property type="entry name" value="MGDG_epimerase"/>
</dbReference>
<accession>A0A8T8SAX0</accession>
<gene>
    <name evidence="1" type="ORF">A4X13_0g9248</name>
</gene>
<dbReference type="Proteomes" id="UP000077521">
    <property type="component" value="Unassembled WGS sequence"/>
</dbReference>
<evidence type="ECO:0000313" key="2">
    <source>
        <dbReference type="Proteomes" id="UP000077521"/>
    </source>
</evidence>
<proteinExistence type="predicted"/>
<reference evidence="1" key="2">
    <citation type="journal article" date="2019" name="IMA Fungus">
        <title>Genome sequencing and comparison of five Tilletia species to identify candidate genes for the detection of regulated species infecting wheat.</title>
        <authorList>
            <person name="Nguyen H.D.T."/>
            <person name="Sultana T."/>
            <person name="Kesanakurti P."/>
            <person name="Hambleton S."/>
        </authorList>
    </citation>
    <scope>NUCLEOTIDE SEQUENCE</scope>
    <source>
        <strain evidence="1">DAOMC 236416</strain>
    </source>
</reference>
<protein>
    <submittedName>
        <fullName evidence="1">Uncharacterized protein</fullName>
    </submittedName>
</protein>
<organism evidence="1 2">
    <name type="scientific">Tilletia indica</name>
    <dbReference type="NCBI Taxonomy" id="43049"/>
    <lineage>
        <taxon>Eukaryota</taxon>
        <taxon>Fungi</taxon>
        <taxon>Dikarya</taxon>
        <taxon>Basidiomycota</taxon>
        <taxon>Ustilaginomycotina</taxon>
        <taxon>Exobasidiomycetes</taxon>
        <taxon>Tilletiales</taxon>
        <taxon>Tilletiaceae</taxon>
        <taxon>Tilletia</taxon>
    </lineage>
</organism>
<dbReference type="PANTHER" id="PTHR43558">
    <property type="entry name" value="REDUCTASE, PUTATIVE (AFU_ORTHOLOGUE AFUA_3G10540)-RELATED"/>
    <property type="match status" value="1"/>
</dbReference>
<dbReference type="EMBL" id="LWDF02002373">
    <property type="protein sequence ID" value="KAE8236147.1"/>
    <property type="molecule type" value="Genomic_DNA"/>
</dbReference>
<evidence type="ECO:0000313" key="1">
    <source>
        <dbReference type="EMBL" id="KAE8236147.1"/>
    </source>
</evidence>
<feature type="non-terminal residue" evidence="1">
    <location>
        <position position="1"/>
    </location>
</feature>
<comment type="caution">
    <text evidence="1">The sequence shown here is derived from an EMBL/GenBank/DDBJ whole genome shotgun (WGS) entry which is preliminary data.</text>
</comment>
<name>A0A8T8SAX0_9BASI</name>
<keyword evidence="2" id="KW-1185">Reference proteome</keyword>
<dbReference type="PANTHER" id="PTHR43558:SF6">
    <property type="entry name" value="REDUCTASE, PUTATIVE (AFU_ORTHOLOGUE AFUA_3G10540)-RELATED"/>
    <property type="match status" value="1"/>
</dbReference>
<dbReference type="AlphaFoldDB" id="A0A8T8SAX0"/>